<evidence type="ECO:0000313" key="2">
    <source>
        <dbReference type="Proteomes" id="UP001153328"/>
    </source>
</evidence>
<sequence length="234" mass="25334">MPLKWFISVVMWLSIADCRSDADRLETQEGSWLCQTRVWPRIRCPCDWAWETIWSPGPKLKFPRDGSVVSHFISFSGVIMLNSRSRIAVYAEVPSFPAGTAVPKYRPDCAAAAPSELAAAAWGADVARATTASEALTATPVAAATAFLWMLRCLVSQDMSVGAPHGGGTGHRPEAGARLLSPRCLPWRRVSANITLTQAGRGSGEIFEIPTIVSRHSRTPAGTRQYISQQGAPV</sequence>
<reference evidence="1" key="1">
    <citation type="submission" date="2021-06" db="EMBL/GenBank/DDBJ databases">
        <authorList>
            <person name="Arsene-Ploetze F."/>
        </authorList>
    </citation>
    <scope>NUCLEOTIDE SEQUENCE</scope>
    <source>
        <strain evidence="1">SBRY1</strain>
    </source>
</reference>
<dbReference type="EMBL" id="CAJVAX010000002">
    <property type="protein sequence ID" value="CAG7612685.1"/>
    <property type="molecule type" value="Genomic_DNA"/>
</dbReference>
<accession>A0A9W4E0X8</accession>
<name>A0A9W4E0X8_9ACTN</name>
<organism evidence="1 2">
    <name type="scientific">Actinacidiphila bryophytorum</name>
    <dbReference type="NCBI Taxonomy" id="1436133"/>
    <lineage>
        <taxon>Bacteria</taxon>
        <taxon>Bacillati</taxon>
        <taxon>Actinomycetota</taxon>
        <taxon>Actinomycetes</taxon>
        <taxon>Kitasatosporales</taxon>
        <taxon>Streptomycetaceae</taxon>
        <taxon>Actinacidiphila</taxon>
    </lineage>
</organism>
<gene>
    <name evidence="1" type="ORF">SBRY_100054</name>
</gene>
<dbReference type="Proteomes" id="UP001153328">
    <property type="component" value="Unassembled WGS sequence"/>
</dbReference>
<keyword evidence="2" id="KW-1185">Reference proteome</keyword>
<evidence type="ECO:0000313" key="1">
    <source>
        <dbReference type="EMBL" id="CAG7612685.1"/>
    </source>
</evidence>
<protein>
    <submittedName>
        <fullName evidence="1">Uncharacterized protein</fullName>
    </submittedName>
</protein>
<dbReference type="AlphaFoldDB" id="A0A9W4E0X8"/>
<proteinExistence type="predicted"/>
<comment type="caution">
    <text evidence="1">The sequence shown here is derived from an EMBL/GenBank/DDBJ whole genome shotgun (WGS) entry which is preliminary data.</text>
</comment>